<dbReference type="InterPro" id="IPR016177">
    <property type="entry name" value="DNA-bd_dom_sf"/>
</dbReference>
<evidence type="ECO:0000256" key="7">
    <source>
        <dbReference type="SAM" id="MobiDB-lite"/>
    </source>
</evidence>
<dbReference type="PRINTS" id="PR00367">
    <property type="entry name" value="ETHRSPELEMNT"/>
</dbReference>
<evidence type="ECO:0000256" key="1">
    <source>
        <dbReference type="ARBA" id="ARBA00004123"/>
    </source>
</evidence>
<dbReference type="InterPro" id="IPR001471">
    <property type="entry name" value="AP2/ERF_dom"/>
</dbReference>
<dbReference type="PANTHER" id="PTHR31194">
    <property type="entry name" value="SHN SHINE , DNA BINDING / TRANSCRIPTION FACTOR"/>
    <property type="match status" value="1"/>
</dbReference>
<comment type="subcellular location">
    <subcellularLocation>
        <location evidence="1">Nucleus</location>
    </subcellularLocation>
</comment>
<dbReference type="InterPro" id="IPR036955">
    <property type="entry name" value="AP2/ERF_dom_sf"/>
</dbReference>
<keyword evidence="10" id="KW-1185">Reference proteome</keyword>
<evidence type="ECO:0000256" key="2">
    <source>
        <dbReference type="ARBA" id="ARBA00023015"/>
    </source>
</evidence>
<gene>
    <name evidence="9" type="ORF">RND81_05G159400</name>
</gene>
<name>A0AAW1KX81_SAPOF</name>
<evidence type="ECO:0000313" key="9">
    <source>
        <dbReference type="EMBL" id="KAK9725645.1"/>
    </source>
</evidence>
<protein>
    <recommendedName>
        <fullName evidence="8">AP2/ERF domain-containing protein</fullName>
    </recommendedName>
</protein>
<evidence type="ECO:0000256" key="3">
    <source>
        <dbReference type="ARBA" id="ARBA00023125"/>
    </source>
</evidence>
<dbReference type="CDD" id="cd00018">
    <property type="entry name" value="AP2"/>
    <property type="match status" value="1"/>
</dbReference>
<evidence type="ECO:0000256" key="6">
    <source>
        <dbReference type="ARBA" id="ARBA00024343"/>
    </source>
</evidence>
<dbReference type="SMART" id="SM00380">
    <property type="entry name" value="AP2"/>
    <property type="match status" value="1"/>
</dbReference>
<comment type="caution">
    <text evidence="9">The sequence shown here is derived from an EMBL/GenBank/DDBJ whole genome shotgun (WGS) entry which is preliminary data.</text>
</comment>
<dbReference type="PANTHER" id="PTHR31194:SF1">
    <property type="entry name" value="ETHYLENE-RESPONSIVE TRANSCRIPTION FACTOR ERN2"/>
    <property type="match status" value="1"/>
</dbReference>
<organism evidence="9 10">
    <name type="scientific">Saponaria officinalis</name>
    <name type="common">Common soapwort</name>
    <name type="synonym">Lychnis saponaria</name>
    <dbReference type="NCBI Taxonomy" id="3572"/>
    <lineage>
        <taxon>Eukaryota</taxon>
        <taxon>Viridiplantae</taxon>
        <taxon>Streptophyta</taxon>
        <taxon>Embryophyta</taxon>
        <taxon>Tracheophyta</taxon>
        <taxon>Spermatophyta</taxon>
        <taxon>Magnoliopsida</taxon>
        <taxon>eudicotyledons</taxon>
        <taxon>Gunneridae</taxon>
        <taxon>Pentapetalae</taxon>
        <taxon>Caryophyllales</taxon>
        <taxon>Caryophyllaceae</taxon>
        <taxon>Caryophylleae</taxon>
        <taxon>Saponaria</taxon>
    </lineage>
</organism>
<dbReference type="PROSITE" id="PS51032">
    <property type="entry name" value="AP2_ERF"/>
    <property type="match status" value="1"/>
</dbReference>
<keyword evidence="2" id="KW-0805">Transcription regulation</keyword>
<dbReference type="GO" id="GO:0003677">
    <property type="term" value="F:DNA binding"/>
    <property type="evidence" value="ECO:0007669"/>
    <property type="project" value="UniProtKB-KW"/>
</dbReference>
<dbReference type="GO" id="GO:0003700">
    <property type="term" value="F:DNA-binding transcription factor activity"/>
    <property type="evidence" value="ECO:0007669"/>
    <property type="project" value="InterPro"/>
</dbReference>
<sequence>MEIHFQHEQITTKNVNNNDNNNDNNMIIPLNKVTKFKGKRRSSNNNGNNKFVGVRQRPSGRWVAEIKDTTQKIRMWLGTFETAEAAARAYDEAACLLRGSNTRTNFEDTHVSPNSPLASRINNILKNKKLETQKSNVGVNNNITKIPSKSSNTPFPNNNNAFTNPNNSLIFTNNNINPNLFNNNFVHGNVNNNYLASCHTLEDQTRVYGDVYRPELSGFVGNYDLGNNFATCTQFGILDINNTIDSKTNNAQCGISSLMPKNEDMSPLMSVHESTEFERLQMEKEMMMISTPFYAGNNGVQEYVDFFHDPAVDTLGDFPLLSSPFCSF</sequence>
<evidence type="ECO:0000313" key="10">
    <source>
        <dbReference type="Proteomes" id="UP001443914"/>
    </source>
</evidence>
<dbReference type="InterPro" id="IPR050913">
    <property type="entry name" value="AP2/ERF_ERF"/>
</dbReference>
<feature type="region of interest" description="Disordered" evidence="7">
    <location>
        <begin position="37"/>
        <end position="56"/>
    </location>
</feature>
<dbReference type="Gene3D" id="3.30.730.10">
    <property type="entry name" value="AP2/ERF domain"/>
    <property type="match status" value="1"/>
</dbReference>
<dbReference type="EMBL" id="JBDFQZ010000005">
    <property type="protein sequence ID" value="KAK9725645.1"/>
    <property type="molecule type" value="Genomic_DNA"/>
</dbReference>
<reference evidence="9" key="1">
    <citation type="submission" date="2024-03" db="EMBL/GenBank/DDBJ databases">
        <title>WGS assembly of Saponaria officinalis var. Norfolk2.</title>
        <authorList>
            <person name="Jenkins J."/>
            <person name="Shu S."/>
            <person name="Grimwood J."/>
            <person name="Barry K."/>
            <person name="Goodstein D."/>
            <person name="Schmutz J."/>
            <person name="Leebens-Mack J."/>
            <person name="Osbourn A."/>
        </authorList>
    </citation>
    <scope>NUCLEOTIDE SEQUENCE [LARGE SCALE GENOMIC DNA]</scope>
    <source>
        <strain evidence="9">JIC</strain>
    </source>
</reference>
<evidence type="ECO:0000256" key="5">
    <source>
        <dbReference type="ARBA" id="ARBA00023242"/>
    </source>
</evidence>
<dbReference type="Proteomes" id="UP001443914">
    <property type="component" value="Unassembled WGS sequence"/>
</dbReference>
<dbReference type="AlphaFoldDB" id="A0AAW1KX81"/>
<dbReference type="FunFam" id="3.30.730.10:FF:000005">
    <property type="entry name" value="ethylene-responsive transcription factor RAP2-11"/>
    <property type="match status" value="1"/>
</dbReference>
<comment type="similarity">
    <text evidence="6">Belongs to the AP2/ERF transcription factor family. ERF subfamily.</text>
</comment>
<keyword evidence="3" id="KW-0238">DNA-binding</keyword>
<keyword evidence="5" id="KW-0539">Nucleus</keyword>
<evidence type="ECO:0000256" key="4">
    <source>
        <dbReference type="ARBA" id="ARBA00023163"/>
    </source>
</evidence>
<dbReference type="Pfam" id="PF00847">
    <property type="entry name" value="AP2"/>
    <property type="match status" value="1"/>
</dbReference>
<keyword evidence="4" id="KW-0804">Transcription</keyword>
<accession>A0AAW1KX81</accession>
<dbReference type="SUPFAM" id="SSF54171">
    <property type="entry name" value="DNA-binding domain"/>
    <property type="match status" value="1"/>
</dbReference>
<evidence type="ECO:0000259" key="8">
    <source>
        <dbReference type="PROSITE" id="PS51032"/>
    </source>
</evidence>
<dbReference type="GO" id="GO:0005634">
    <property type="term" value="C:nucleus"/>
    <property type="evidence" value="ECO:0007669"/>
    <property type="project" value="UniProtKB-SubCell"/>
</dbReference>
<feature type="domain" description="AP2/ERF" evidence="8">
    <location>
        <begin position="50"/>
        <end position="107"/>
    </location>
</feature>
<proteinExistence type="inferred from homology"/>